<gene>
    <name evidence="1" type="ORF">Pan54_05460</name>
</gene>
<sequence>MRVFVNLRMGAVPPKNDEDSTNYYDKSRFAILIKMLKYGFRSTIQEKYTCLTDLQTMNSDKRGLLREAPDIHDKG</sequence>
<proteinExistence type="predicted"/>
<accession>A0A5C5XCE0</accession>
<name>A0A5C5XCE0_9PLAN</name>
<organism evidence="1 2">
    <name type="scientific">Rubinisphaera italica</name>
    <dbReference type="NCBI Taxonomy" id="2527969"/>
    <lineage>
        <taxon>Bacteria</taxon>
        <taxon>Pseudomonadati</taxon>
        <taxon>Planctomycetota</taxon>
        <taxon>Planctomycetia</taxon>
        <taxon>Planctomycetales</taxon>
        <taxon>Planctomycetaceae</taxon>
        <taxon>Rubinisphaera</taxon>
    </lineage>
</organism>
<evidence type="ECO:0000313" key="1">
    <source>
        <dbReference type="EMBL" id="TWT59835.1"/>
    </source>
</evidence>
<reference evidence="1 2" key="1">
    <citation type="submission" date="2019-02" db="EMBL/GenBank/DDBJ databases">
        <title>Deep-cultivation of Planctomycetes and their phenomic and genomic characterization uncovers novel biology.</title>
        <authorList>
            <person name="Wiegand S."/>
            <person name="Jogler M."/>
            <person name="Boedeker C."/>
            <person name="Pinto D."/>
            <person name="Vollmers J."/>
            <person name="Rivas-Marin E."/>
            <person name="Kohn T."/>
            <person name="Peeters S.H."/>
            <person name="Heuer A."/>
            <person name="Rast P."/>
            <person name="Oberbeckmann S."/>
            <person name="Bunk B."/>
            <person name="Jeske O."/>
            <person name="Meyerdierks A."/>
            <person name="Storesund J.E."/>
            <person name="Kallscheuer N."/>
            <person name="Luecker S."/>
            <person name="Lage O.M."/>
            <person name="Pohl T."/>
            <person name="Merkel B.J."/>
            <person name="Hornburger P."/>
            <person name="Mueller R.-W."/>
            <person name="Bruemmer F."/>
            <person name="Labrenz M."/>
            <person name="Spormann A.M."/>
            <person name="Op Den Camp H."/>
            <person name="Overmann J."/>
            <person name="Amann R."/>
            <person name="Jetten M.S.M."/>
            <person name="Mascher T."/>
            <person name="Medema M.H."/>
            <person name="Devos D.P."/>
            <person name="Kaster A.-K."/>
            <person name="Ovreas L."/>
            <person name="Rohde M."/>
            <person name="Galperin M.Y."/>
            <person name="Jogler C."/>
        </authorList>
    </citation>
    <scope>NUCLEOTIDE SEQUENCE [LARGE SCALE GENOMIC DNA]</scope>
    <source>
        <strain evidence="1 2">Pan54</strain>
    </source>
</reference>
<comment type="caution">
    <text evidence="1">The sequence shown here is derived from an EMBL/GenBank/DDBJ whole genome shotgun (WGS) entry which is preliminary data.</text>
</comment>
<dbReference type="EMBL" id="SJPG01000001">
    <property type="protein sequence ID" value="TWT59835.1"/>
    <property type="molecule type" value="Genomic_DNA"/>
</dbReference>
<dbReference type="AlphaFoldDB" id="A0A5C5XCE0"/>
<evidence type="ECO:0000313" key="2">
    <source>
        <dbReference type="Proteomes" id="UP000316095"/>
    </source>
</evidence>
<protein>
    <submittedName>
        <fullName evidence="1">Uncharacterized protein</fullName>
    </submittedName>
</protein>
<dbReference type="Proteomes" id="UP000316095">
    <property type="component" value="Unassembled WGS sequence"/>
</dbReference>
<keyword evidence="2" id="KW-1185">Reference proteome</keyword>